<dbReference type="PROSITE" id="PS00108">
    <property type="entry name" value="PROTEIN_KINASE_ST"/>
    <property type="match status" value="1"/>
</dbReference>
<proteinExistence type="predicted"/>
<dbReference type="EMBL" id="CALLCH030000013">
    <property type="protein sequence ID" value="CAI4215793.1"/>
    <property type="molecule type" value="Genomic_DNA"/>
</dbReference>
<protein>
    <recommendedName>
        <fullName evidence="1">Protein kinase domain-containing protein</fullName>
    </recommendedName>
</protein>
<dbReference type="SMART" id="SM00220">
    <property type="entry name" value="S_TKc"/>
    <property type="match status" value="1"/>
</dbReference>
<feature type="domain" description="Protein kinase" evidence="1">
    <location>
        <begin position="40"/>
        <end position="293"/>
    </location>
</feature>
<dbReference type="Pfam" id="PF00069">
    <property type="entry name" value="Pkinase"/>
    <property type="match status" value="1"/>
</dbReference>
<dbReference type="Gene3D" id="1.10.510.10">
    <property type="entry name" value="Transferase(Phosphotransferase) domain 1"/>
    <property type="match status" value="1"/>
</dbReference>
<dbReference type="GO" id="GO:0005524">
    <property type="term" value="F:ATP binding"/>
    <property type="evidence" value="ECO:0007669"/>
    <property type="project" value="InterPro"/>
</dbReference>
<dbReference type="GO" id="GO:0004674">
    <property type="term" value="F:protein serine/threonine kinase activity"/>
    <property type="evidence" value="ECO:0007669"/>
    <property type="project" value="TreeGrafter"/>
</dbReference>
<dbReference type="InterPro" id="IPR008271">
    <property type="entry name" value="Ser/Thr_kinase_AS"/>
</dbReference>
<dbReference type="InterPro" id="IPR011009">
    <property type="entry name" value="Kinase-like_dom_sf"/>
</dbReference>
<evidence type="ECO:0000259" key="1">
    <source>
        <dbReference type="PROSITE" id="PS50011"/>
    </source>
</evidence>
<comment type="caution">
    <text evidence="2">The sequence shown here is derived from an EMBL/GenBank/DDBJ whole genome shotgun (WGS) entry which is preliminary data.</text>
</comment>
<dbReference type="OrthoDB" id="4062651at2759"/>
<dbReference type="PANTHER" id="PTHR24359:SF1">
    <property type="entry name" value="INHIBITOR OF NUCLEAR FACTOR KAPPA-B KINASE EPSILON SUBUNIT HOMOLOG 1-RELATED"/>
    <property type="match status" value="1"/>
</dbReference>
<sequence length="293" mass="32908">MERSKTASRRFAPQGRVNLQDLRYSASRTRTNFTRIRGGTKAGAQKGSGPKADFITFVSLACEIYQRQDHDLVAVRQYPPALETYQGKGHTSLVSHTRVGVGWDFEDDEATIPRPILLEEFAPQGALDSFWKNWSFVRLSFKANLEFCRDIAEGLRALHACGVVHGDLKPENILVFPRKDARDSFMVKLTDFGHSALMSDDPETLPAFTPWWCAPEATSATNMTFAELKSTDYYSYGLVILSIMLGRPFHLDIDDVEKRKQDGSILDKAVQLLESEDKNNYDSDLDVEAVASC</sequence>
<dbReference type="SUPFAM" id="SSF56112">
    <property type="entry name" value="Protein kinase-like (PK-like)"/>
    <property type="match status" value="1"/>
</dbReference>
<accession>A0A9P1H4E1</accession>
<keyword evidence="3" id="KW-1185">Reference proteome</keyword>
<gene>
    <name evidence="2" type="ORF">PPNO1_LOCUS5470</name>
</gene>
<organism evidence="2 3">
    <name type="scientific">Parascedosporium putredinis</name>
    <dbReference type="NCBI Taxonomy" id="1442378"/>
    <lineage>
        <taxon>Eukaryota</taxon>
        <taxon>Fungi</taxon>
        <taxon>Dikarya</taxon>
        <taxon>Ascomycota</taxon>
        <taxon>Pezizomycotina</taxon>
        <taxon>Sordariomycetes</taxon>
        <taxon>Hypocreomycetidae</taxon>
        <taxon>Microascales</taxon>
        <taxon>Microascaceae</taxon>
        <taxon>Parascedosporium</taxon>
    </lineage>
</organism>
<dbReference type="InterPro" id="IPR000719">
    <property type="entry name" value="Prot_kinase_dom"/>
</dbReference>
<dbReference type="PROSITE" id="PS50011">
    <property type="entry name" value="PROTEIN_KINASE_DOM"/>
    <property type="match status" value="1"/>
</dbReference>
<evidence type="ECO:0000313" key="2">
    <source>
        <dbReference type="EMBL" id="CAI4215793.1"/>
    </source>
</evidence>
<dbReference type="Proteomes" id="UP000838763">
    <property type="component" value="Unassembled WGS sequence"/>
</dbReference>
<dbReference type="AlphaFoldDB" id="A0A9P1H4E1"/>
<evidence type="ECO:0000313" key="3">
    <source>
        <dbReference type="Proteomes" id="UP000838763"/>
    </source>
</evidence>
<name>A0A9P1H4E1_9PEZI</name>
<dbReference type="PANTHER" id="PTHR24359">
    <property type="entry name" value="SERINE/THREONINE-PROTEIN KINASE SBK1"/>
    <property type="match status" value="1"/>
</dbReference>
<reference evidence="2" key="1">
    <citation type="submission" date="2022-11" db="EMBL/GenBank/DDBJ databases">
        <authorList>
            <person name="Scott C."/>
            <person name="Bruce N."/>
        </authorList>
    </citation>
    <scope>NUCLEOTIDE SEQUENCE</scope>
</reference>